<gene>
    <name evidence="1" type="ORF">GMARGA_LOCUS28564</name>
</gene>
<sequence>MEKRLLFRSYGRHTLRPGFRPPCHILKAPQKREHDAIRQRYHILVVNGKEIPLPIKHFKNMKFPLAILKYLKSKDINQPILIQVQGLLVVEVYIFKLSGRDMIRIAFTGSEKTLAFS</sequence>
<dbReference type="SUPFAM" id="SSF52540">
    <property type="entry name" value="P-loop containing nucleoside triphosphate hydrolases"/>
    <property type="match status" value="1"/>
</dbReference>
<proteinExistence type="predicted"/>
<dbReference type="InterPro" id="IPR027417">
    <property type="entry name" value="P-loop_NTPase"/>
</dbReference>
<reference evidence="1 2" key="1">
    <citation type="submission" date="2021-06" db="EMBL/GenBank/DDBJ databases">
        <authorList>
            <person name="Kallberg Y."/>
            <person name="Tangrot J."/>
            <person name="Rosling A."/>
        </authorList>
    </citation>
    <scope>NUCLEOTIDE SEQUENCE [LARGE SCALE GENOMIC DNA]</scope>
    <source>
        <strain evidence="1 2">120-4 pot B 10/14</strain>
    </source>
</reference>
<keyword evidence="2" id="KW-1185">Reference proteome</keyword>
<dbReference type="EMBL" id="CAJVQB010036748">
    <property type="protein sequence ID" value="CAG8824390.1"/>
    <property type="molecule type" value="Genomic_DNA"/>
</dbReference>
<protein>
    <submittedName>
        <fullName evidence="1">8193_t:CDS:1</fullName>
    </submittedName>
</protein>
<accession>A0ABN7WBZ9</accession>
<comment type="caution">
    <text evidence="1">The sequence shown here is derived from an EMBL/GenBank/DDBJ whole genome shotgun (WGS) entry which is preliminary data.</text>
</comment>
<evidence type="ECO:0000313" key="1">
    <source>
        <dbReference type="EMBL" id="CAG8824390.1"/>
    </source>
</evidence>
<dbReference type="Gene3D" id="3.40.50.300">
    <property type="entry name" value="P-loop containing nucleotide triphosphate hydrolases"/>
    <property type="match status" value="1"/>
</dbReference>
<name>A0ABN7WBZ9_GIGMA</name>
<evidence type="ECO:0000313" key="2">
    <source>
        <dbReference type="Proteomes" id="UP000789901"/>
    </source>
</evidence>
<organism evidence="1 2">
    <name type="scientific">Gigaspora margarita</name>
    <dbReference type="NCBI Taxonomy" id="4874"/>
    <lineage>
        <taxon>Eukaryota</taxon>
        <taxon>Fungi</taxon>
        <taxon>Fungi incertae sedis</taxon>
        <taxon>Mucoromycota</taxon>
        <taxon>Glomeromycotina</taxon>
        <taxon>Glomeromycetes</taxon>
        <taxon>Diversisporales</taxon>
        <taxon>Gigasporaceae</taxon>
        <taxon>Gigaspora</taxon>
    </lineage>
</organism>
<dbReference type="Proteomes" id="UP000789901">
    <property type="component" value="Unassembled WGS sequence"/>
</dbReference>